<dbReference type="InterPro" id="IPR013785">
    <property type="entry name" value="Aldolase_TIM"/>
</dbReference>
<comment type="subcellular location">
    <subcellularLocation>
        <location evidence="2 11">Cytoplasm</location>
    </subcellularLocation>
</comment>
<dbReference type="PIRSF" id="PIRSF036915">
    <property type="entry name" value="Trnald_Bac_Plnt"/>
    <property type="match status" value="1"/>
</dbReference>
<accession>A0A176QCD6</accession>
<organism evidence="12 13">
    <name type="scientific">Janibacter melonis</name>
    <dbReference type="NCBI Taxonomy" id="262209"/>
    <lineage>
        <taxon>Bacteria</taxon>
        <taxon>Bacillati</taxon>
        <taxon>Actinomycetota</taxon>
        <taxon>Actinomycetes</taxon>
        <taxon>Micrococcales</taxon>
        <taxon>Intrasporangiaceae</taxon>
        <taxon>Janibacter</taxon>
    </lineage>
</organism>
<evidence type="ECO:0000256" key="1">
    <source>
        <dbReference type="ARBA" id="ARBA00003518"/>
    </source>
</evidence>
<dbReference type="NCBIfam" id="TIGR00876">
    <property type="entry name" value="tal_mycobact"/>
    <property type="match status" value="1"/>
</dbReference>
<evidence type="ECO:0000256" key="9">
    <source>
        <dbReference type="ARBA" id="ARBA00023270"/>
    </source>
</evidence>
<evidence type="ECO:0000313" key="12">
    <source>
        <dbReference type="EMBL" id="OAB87349.1"/>
    </source>
</evidence>
<dbReference type="PANTHER" id="PTHR10683">
    <property type="entry name" value="TRANSALDOLASE"/>
    <property type="match status" value="1"/>
</dbReference>
<comment type="function">
    <text evidence="1 11">Transaldolase is important for the balance of metabolites in the pentose-phosphate pathway.</text>
</comment>
<dbReference type="SUPFAM" id="SSF51569">
    <property type="entry name" value="Aldolase"/>
    <property type="match status" value="1"/>
</dbReference>
<dbReference type="InterPro" id="IPR001585">
    <property type="entry name" value="TAL/FSA"/>
</dbReference>
<feature type="active site" description="Schiff-base intermediate with substrate" evidence="11">
    <location>
        <position position="145"/>
    </location>
</feature>
<evidence type="ECO:0000256" key="3">
    <source>
        <dbReference type="ARBA" id="ARBA00004857"/>
    </source>
</evidence>
<dbReference type="GO" id="GO:0006098">
    <property type="term" value="P:pentose-phosphate shunt"/>
    <property type="evidence" value="ECO:0007669"/>
    <property type="project" value="UniProtKB-UniRule"/>
</dbReference>
<dbReference type="InterPro" id="IPR018225">
    <property type="entry name" value="Transaldolase_AS"/>
</dbReference>
<evidence type="ECO:0000256" key="5">
    <source>
        <dbReference type="ARBA" id="ARBA00013151"/>
    </source>
</evidence>
<dbReference type="NCBIfam" id="NF002881">
    <property type="entry name" value="PRK03343.1"/>
    <property type="match status" value="1"/>
</dbReference>
<dbReference type="GO" id="GO:0005975">
    <property type="term" value="P:carbohydrate metabolic process"/>
    <property type="evidence" value="ECO:0007669"/>
    <property type="project" value="InterPro"/>
</dbReference>
<sequence length="375" mass="40822">MSTSSKPAPIQDLEEVGVSVWLDDLSRERLRSGNLVELVETKGIVGVTTNPSIFQAALAQGDAYDEQLRELAASGTDVDDAVFALTTDDVREACDVFRPIYEATDGVDGRVSIEVDPRAARDTARTVELAQALSDTVDRPQVFIKIPATQEGLSAITDTLGAGISVNVTLIFSLERYRAVMNAYLEGLEKALAAGEDISTIHSVASFFVSRVDSEIDARLEKIGTDEALALRGKAGVANARLAYQAYEEVFSTPRWERLEAEGGRKQRPLWASTGVKNPDYSDTLYVVDLAAPNTVNTMPEKTLDAVLDHGEVRGDQVSGTYEEAQQVLDRLAELGVDYTEVTDQLEREGVEKFEASWAELLDGVRTELDKAGTK</sequence>
<dbReference type="Gene3D" id="3.20.20.70">
    <property type="entry name" value="Aldolase class I"/>
    <property type="match status" value="1"/>
</dbReference>
<dbReference type="STRING" id="262209.AWH69_12280"/>
<dbReference type="Proteomes" id="UP000076976">
    <property type="component" value="Unassembled WGS sequence"/>
</dbReference>
<dbReference type="AlphaFoldDB" id="A0A176QCD6"/>
<evidence type="ECO:0000256" key="6">
    <source>
        <dbReference type="ARBA" id="ARBA00022490"/>
    </source>
</evidence>
<evidence type="ECO:0000256" key="4">
    <source>
        <dbReference type="ARBA" id="ARBA00008426"/>
    </source>
</evidence>
<comment type="similarity">
    <text evidence="4 11">Belongs to the transaldolase family. Type 2 subfamily.</text>
</comment>
<comment type="pathway">
    <text evidence="3 11">Carbohydrate degradation; pentose phosphate pathway; D-glyceraldehyde 3-phosphate and beta-D-fructose 6-phosphate from D-ribose 5-phosphate and D-xylulose 5-phosphate (non-oxidative stage): step 2/3.</text>
</comment>
<comment type="catalytic activity">
    <reaction evidence="10 11">
        <text>D-sedoheptulose 7-phosphate + D-glyceraldehyde 3-phosphate = D-erythrose 4-phosphate + beta-D-fructose 6-phosphate</text>
        <dbReference type="Rhea" id="RHEA:17053"/>
        <dbReference type="ChEBI" id="CHEBI:16897"/>
        <dbReference type="ChEBI" id="CHEBI:57483"/>
        <dbReference type="ChEBI" id="CHEBI:57634"/>
        <dbReference type="ChEBI" id="CHEBI:59776"/>
        <dbReference type="EC" id="2.2.1.2"/>
    </reaction>
</comment>
<dbReference type="CDD" id="cd00955">
    <property type="entry name" value="Transaldolase_like"/>
    <property type="match status" value="1"/>
</dbReference>
<evidence type="ECO:0000256" key="11">
    <source>
        <dbReference type="HAMAP-Rule" id="MF_00493"/>
    </source>
</evidence>
<evidence type="ECO:0000256" key="10">
    <source>
        <dbReference type="ARBA" id="ARBA00048810"/>
    </source>
</evidence>
<keyword evidence="7 11" id="KW-0808">Transferase</keyword>
<dbReference type="Pfam" id="PF00923">
    <property type="entry name" value="TAL_FSA"/>
    <property type="match status" value="1"/>
</dbReference>
<evidence type="ECO:0000256" key="8">
    <source>
        <dbReference type="ARBA" id="ARBA00023126"/>
    </source>
</evidence>
<keyword evidence="9 11" id="KW-0704">Schiff base</keyword>
<keyword evidence="13" id="KW-1185">Reference proteome</keyword>
<dbReference type="RefSeq" id="WP_068276635.1">
    <property type="nucleotide sequence ID" value="NZ_LQZG01000003.1"/>
</dbReference>
<evidence type="ECO:0000256" key="7">
    <source>
        <dbReference type="ARBA" id="ARBA00022679"/>
    </source>
</evidence>
<gene>
    <name evidence="11" type="primary">tal</name>
    <name evidence="12" type="ORF">AWH69_12280</name>
</gene>
<dbReference type="EC" id="2.2.1.2" evidence="5 11"/>
<proteinExistence type="inferred from homology"/>
<comment type="caution">
    <text evidence="12">The sequence shown here is derived from an EMBL/GenBank/DDBJ whole genome shotgun (WGS) entry which is preliminary data.</text>
</comment>
<dbReference type="PANTHER" id="PTHR10683:SF31">
    <property type="entry name" value="TRANSALDOLASE"/>
    <property type="match status" value="1"/>
</dbReference>
<dbReference type="HAMAP" id="MF_00493">
    <property type="entry name" value="Transaldolase_2"/>
    <property type="match status" value="1"/>
</dbReference>
<dbReference type="GO" id="GO:0005737">
    <property type="term" value="C:cytoplasm"/>
    <property type="evidence" value="ECO:0007669"/>
    <property type="project" value="UniProtKB-SubCell"/>
</dbReference>
<dbReference type="InterPro" id="IPR004732">
    <property type="entry name" value="Transaldolase_2"/>
</dbReference>
<dbReference type="UniPathway" id="UPA00115">
    <property type="reaction ID" value="UER00414"/>
</dbReference>
<keyword evidence="8 11" id="KW-0570">Pentose shunt</keyword>
<dbReference type="PROSITE" id="PS01054">
    <property type="entry name" value="TRANSALDOLASE_1"/>
    <property type="match status" value="1"/>
</dbReference>
<evidence type="ECO:0000313" key="13">
    <source>
        <dbReference type="Proteomes" id="UP000076976"/>
    </source>
</evidence>
<dbReference type="EMBL" id="LQZG01000003">
    <property type="protein sequence ID" value="OAB87349.1"/>
    <property type="molecule type" value="Genomic_DNA"/>
</dbReference>
<dbReference type="GO" id="GO:0004801">
    <property type="term" value="F:transaldolase activity"/>
    <property type="evidence" value="ECO:0007669"/>
    <property type="project" value="UniProtKB-UniRule"/>
</dbReference>
<keyword evidence="6 11" id="KW-0963">Cytoplasm</keyword>
<name>A0A176QCD6_9MICO</name>
<reference evidence="12 13" key="1">
    <citation type="submission" date="2016-01" db="EMBL/GenBank/DDBJ databases">
        <title>Janibacter melonis strain CD11_4 genome sequencing and assembly.</title>
        <authorList>
            <person name="Nair G.R."/>
            <person name="Kaur G."/>
            <person name="Chander A.M."/>
            <person name="Mayilraj S."/>
        </authorList>
    </citation>
    <scope>NUCLEOTIDE SEQUENCE [LARGE SCALE GENOMIC DNA]</scope>
    <source>
        <strain evidence="12 13">CD11-4</strain>
    </source>
</reference>
<protein>
    <recommendedName>
        <fullName evidence="5 11">Transaldolase</fullName>
        <ecNumber evidence="5 11">2.2.1.2</ecNumber>
    </recommendedName>
</protein>
<evidence type="ECO:0000256" key="2">
    <source>
        <dbReference type="ARBA" id="ARBA00004496"/>
    </source>
</evidence>